<evidence type="ECO:0000313" key="2">
    <source>
        <dbReference type="Proteomes" id="UP000199494"/>
    </source>
</evidence>
<dbReference type="SUPFAM" id="SSF55469">
    <property type="entry name" value="FMN-dependent nitroreductase-like"/>
    <property type="match status" value="1"/>
</dbReference>
<dbReference type="EMBL" id="FMZE01000010">
    <property type="protein sequence ID" value="SDD58106.1"/>
    <property type="molecule type" value="Genomic_DNA"/>
</dbReference>
<sequence>MGGVTVSPVLAAGTRHVWSAQEKGVLASAARTALHCGVGSAWTLRMWEHDVELHERFHATSWHHEGAGRDRVIACGAALAGVVVAVRVLGWLPEIMMLGDAARPELVATVGARARHRPSARDVRWFKAGFGRRWHRGTLDPEELDPALVDELVCAGTGQGVSVVPVSAFAPGNRKQPLEPGLLIVTAADGRRDQVAAGVAMQHCALAASARGLTAEPRTGPFQFREFRRRVLRGRGLSGSPQLLLRLGERGPVEPGSRQG</sequence>
<accession>A0A1G6VZ59</accession>
<organism evidence="1 2">
    <name type="scientific">Prauserella marina</name>
    <dbReference type="NCBI Taxonomy" id="530584"/>
    <lineage>
        <taxon>Bacteria</taxon>
        <taxon>Bacillati</taxon>
        <taxon>Actinomycetota</taxon>
        <taxon>Actinomycetes</taxon>
        <taxon>Pseudonocardiales</taxon>
        <taxon>Pseudonocardiaceae</taxon>
        <taxon>Prauserella</taxon>
    </lineage>
</organism>
<protein>
    <submittedName>
        <fullName evidence="1">Uncharacterized protein</fullName>
    </submittedName>
</protein>
<dbReference type="STRING" id="530584.SAMN05421630_11054"/>
<dbReference type="InterPro" id="IPR000415">
    <property type="entry name" value="Nitroreductase-like"/>
</dbReference>
<dbReference type="AlphaFoldDB" id="A0A1G6VZ59"/>
<evidence type="ECO:0000313" key="1">
    <source>
        <dbReference type="EMBL" id="SDD58106.1"/>
    </source>
</evidence>
<name>A0A1G6VZ59_9PSEU</name>
<gene>
    <name evidence="1" type="ORF">SAMN05421630_11054</name>
</gene>
<dbReference type="Proteomes" id="UP000199494">
    <property type="component" value="Unassembled WGS sequence"/>
</dbReference>
<dbReference type="GO" id="GO:0016491">
    <property type="term" value="F:oxidoreductase activity"/>
    <property type="evidence" value="ECO:0007669"/>
    <property type="project" value="InterPro"/>
</dbReference>
<dbReference type="Gene3D" id="3.40.109.10">
    <property type="entry name" value="NADH Oxidase"/>
    <property type="match status" value="1"/>
</dbReference>
<keyword evidence="2" id="KW-1185">Reference proteome</keyword>
<reference evidence="1 2" key="1">
    <citation type="submission" date="2016-10" db="EMBL/GenBank/DDBJ databases">
        <authorList>
            <person name="de Groot N.N."/>
        </authorList>
    </citation>
    <scope>NUCLEOTIDE SEQUENCE [LARGE SCALE GENOMIC DNA]</scope>
    <source>
        <strain evidence="1 2">CGMCC 4.5506</strain>
    </source>
</reference>
<proteinExistence type="predicted"/>